<evidence type="ECO:0000256" key="10">
    <source>
        <dbReference type="SAM" id="MobiDB-lite"/>
    </source>
</evidence>
<dbReference type="GO" id="GO:0070507">
    <property type="term" value="P:regulation of microtubule cytoskeleton organization"/>
    <property type="evidence" value="ECO:0007669"/>
    <property type="project" value="InterPro"/>
</dbReference>
<dbReference type="InterPro" id="IPR037692">
    <property type="entry name" value="CEP70"/>
</dbReference>
<feature type="coiled-coil region" evidence="9">
    <location>
        <begin position="208"/>
        <end position="235"/>
    </location>
</feature>
<dbReference type="Proteomes" id="UP000541610">
    <property type="component" value="Unassembled WGS sequence"/>
</dbReference>
<feature type="compositionally biased region" description="Polar residues" evidence="10">
    <location>
        <begin position="386"/>
        <end position="398"/>
    </location>
</feature>
<evidence type="ECO:0000256" key="2">
    <source>
        <dbReference type="ARBA" id="ARBA00011832"/>
    </source>
</evidence>
<feature type="region of interest" description="Disordered" evidence="10">
    <location>
        <begin position="43"/>
        <end position="82"/>
    </location>
</feature>
<evidence type="ECO:0000256" key="5">
    <source>
        <dbReference type="ARBA" id="ARBA00022803"/>
    </source>
</evidence>
<comment type="subcellular location">
    <subcellularLocation>
        <location evidence="1">Cytoplasm</location>
        <location evidence="1">Cytoskeleton</location>
        <location evidence="1">Microtubule organizing center</location>
        <location evidence="1">Centrosome</location>
    </subcellularLocation>
</comment>
<feature type="coiled-coil region" evidence="9">
    <location>
        <begin position="441"/>
        <end position="493"/>
    </location>
</feature>
<evidence type="ECO:0000313" key="11">
    <source>
        <dbReference type="EMBL" id="KAF4693942.1"/>
    </source>
</evidence>
<dbReference type="PANTHER" id="PTHR14594">
    <property type="entry name" value="CENTROSOMAL PROTEIN OF 70 KDA"/>
    <property type="match status" value="1"/>
</dbReference>
<feature type="compositionally biased region" description="Basic and acidic residues" evidence="10">
    <location>
        <begin position="61"/>
        <end position="80"/>
    </location>
</feature>
<keyword evidence="4" id="KW-0963">Cytoplasm</keyword>
<organism evidence="11 12">
    <name type="scientific">Perkinsus olseni</name>
    <name type="common">Perkinsus atlanticus</name>
    <dbReference type="NCBI Taxonomy" id="32597"/>
    <lineage>
        <taxon>Eukaryota</taxon>
        <taxon>Sar</taxon>
        <taxon>Alveolata</taxon>
        <taxon>Perkinsozoa</taxon>
        <taxon>Perkinsea</taxon>
        <taxon>Perkinsida</taxon>
        <taxon>Perkinsidae</taxon>
        <taxon>Perkinsus</taxon>
    </lineage>
</organism>
<protein>
    <recommendedName>
        <fullName evidence="3">Centrosomal protein of 70 kDa</fullName>
    </recommendedName>
</protein>
<feature type="region of interest" description="Disordered" evidence="10">
    <location>
        <begin position="236"/>
        <end position="260"/>
    </location>
</feature>
<feature type="compositionally biased region" description="Polar residues" evidence="10">
    <location>
        <begin position="113"/>
        <end position="126"/>
    </location>
</feature>
<accession>A0A7J6PD84</accession>
<comment type="subunit">
    <text evidence="2">Directly interacts with tubulin-gamma; this interaction determines centrosomal localization.</text>
</comment>
<dbReference type="GO" id="GO:0005813">
    <property type="term" value="C:centrosome"/>
    <property type="evidence" value="ECO:0007669"/>
    <property type="project" value="UniProtKB-SubCell"/>
</dbReference>
<evidence type="ECO:0000256" key="7">
    <source>
        <dbReference type="ARBA" id="ARBA00023212"/>
    </source>
</evidence>
<evidence type="ECO:0000256" key="8">
    <source>
        <dbReference type="ARBA" id="ARBA00025273"/>
    </source>
</evidence>
<feature type="region of interest" description="Disordered" evidence="10">
    <location>
        <begin position="1"/>
        <end position="20"/>
    </location>
</feature>
<dbReference type="OrthoDB" id="440869at2759"/>
<keyword evidence="5" id="KW-0802">TPR repeat</keyword>
<evidence type="ECO:0000256" key="1">
    <source>
        <dbReference type="ARBA" id="ARBA00004300"/>
    </source>
</evidence>
<evidence type="ECO:0000313" key="12">
    <source>
        <dbReference type="Proteomes" id="UP000541610"/>
    </source>
</evidence>
<proteinExistence type="predicted"/>
<keyword evidence="7" id="KW-0206">Cytoskeleton</keyword>
<gene>
    <name evidence="11" type="ORF">FOZ60_009688</name>
</gene>
<feature type="compositionally biased region" description="Polar residues" evidence="10">
    <location>
        <begin position="236"/>
        <end position="245"/>
    </location>
</feature>
<evidence type="ECO:0000256" key="3">
    <source>
        <dbReference type="ARBA" id="ARBA00018408"/>
    </source>
</evidence>
<dbReference type="PANTHER" id="PTHR14594:SF1">
    <property type="entry name" value="CENTROSOMAL PROTEIN OF 70 KDA"/>
    <property type="match status" value="1"/>
</dbReference>
<keyword evidence="6 9" id="KW-0175">Coiled coil</keyword>
<dbReference type="GO" id="GO:0043015">
    <property type="term" value="F:gamma-tubulin binding"/>
    <property type="evidence" value="ECO:0007669"/>
    <property type="project" value="InterPro"/>
</dbReference>
<sequence>MVMTTRKSPKGRHTTRDRWPGQLFGPFVTSVRRDLDKCLRLEPSSSPSSIRFIHSTNPDRTLTKREAAAGAGEEPHDSRKAPRFVSIVASSSSSLASSAGSVSSIGGGEYVPGSSSQPPEGAQESSRLINAPGADSWASYNRQLRSLGFEAVPVIAGSSRLGEPTLVDGRKLFETCISVLQEYGVRNRQLLTTTSSVRRDSPKESSKLQELSRSNWKLQQEVEKLRRELDASVVEHSSNSLTSGARTKELERVKSQQSGEIRRLHHQCQRQEMELDRMRKTVLAGSYLERRHNVQMQMQKVADDEEMRRKRDKEFAEKVRLLGARVLNRLGRFDFINASINVLAVKSVCSGDKGPRSQGSLQLLHELAAVYRRRIEKLEREITVSGRQSQDLASQLTTTEEEVRRLQKQLSTTTEGPDEDSVCGSDHKSKRAVGDGDEHVIQALEESLRAETAARREAEARAKECEMEYSSKIAEFERELNTARHELAAAEATLIERPTVREVQLLKNKIERLERGREERDRWRNGDVREMIRRDKESHKLGADVAVAEMDHSMMEQVLLDCCRHLKISEPTILPDALKKLGDVLDTALPRMREFIRFVTSTVCPVDAENDTVHDEQKGLAVFASMETVESRLKYLFAAERELTSIRKQLDAAESALDGEAGTELPLEARVASVVEELRDRRTTETAFEEATERVYSTDEPHLITDRMVKHYMRTFGVDQLERVCGSMTRARQRWLELENFWKALCSDVLKVDPAKFSTAKAMLLAQKCLSEESGEVKIVFCECVPVLTSELDGKYCGNLFGQSFSVDFENGHATVSVLGQSAGADYKVEGTKIVFSNYDPMLQKLMNAFHIKSIDGTIISPTEVHIKAGILIDTTLTSC</sequence>
<evidence type="ECO:0000256" key="4">
    <source>
        <dbReference type="ARBA" id="ARBA00022490"/>
    </source>
</evidence>
<feature type="region of interest" description="Disordered" evidence="10">
    <location>
        <begin position="97"/>
        <end position="126"/>
    </location>
</feature>
<reference evidence="11 12" key="1">
    <citation type="submission" date="2020-04" db="EMBL/GenBank/DDBJ databases">
        <title>Perkinsus olseni comparative genomics.</title>
        <authorList>
            <person name="Bogema D.R."/>
        </authorList>
    </citation>
    <scope>NUCLEOTIDE SEQUENCE [LARGE SCALE GENOMIC DNA]</scope>
    <source>
        <strain evidence="11">00978-12</strain>
    </source>
</reference>
<evidence type="ECO:0000256" key="9">
    <source>
        <dbReference type="SAM" id="Coils"/>
    </source>
</evidence>
<feature type="region of interest" description="Disordered" evidence="10">
    <location>
        <begin position="386"/>
        <end position="435"/>
    </location>
</feature>
<dbReference type="EMBL" id="JABANP010000039">
    <property type="protein sequence ID" value="KAF4693942.1"/>
    <property type="molecule type" value="Genomic_DNA"/>
</dbReference>
<dbReference type="GO" id="GO:0060271">
    <property type="term" value="P:cilium assembly"/>
    <property type="evidence" value="ECO:0007669"/>
    <property type="project" value="InterPro"/>
</dbReference>
<comment type="function">
    <text evidence="8">Plays a role in the organization of both preexisting and nascent microtubules in interphase cells. During mitosis, required for the organization and orientation of the mitotic spindle.</text>
</comment>
<dbReference type="AlphaFoldDB" id="A0A7J6PD84"/>
<name>A0A7J6PD84_PEROL</name>
<comment type="caution">
    <text evidence="11">The sequence shown here is derived from an EMBL/GenBank/DDBJ whole genome shotgun (WGS) entry which is preliminary data.</text>
</comment>
<evidence type="ECO:0000256" key="6">
    <source>
        <dbReference type="ARBA" id="ARBA00023054"/>
    </source>
</evidence>